<name>A0A7Z7AUU0_9EURY</name>
<reference evidence="2 3" key="1">
    <citation type="submission" date="2016-10" db="EMBL/GenBank/DDBJ databases">
        <authorList>
            <person name="Varghese N."/>
            <person name="Submissions S."/>
        </authorList>
    </citation>
    <scope>NUCLEOTIDE SEQUENCE [LARGE SCALE GENOMIC DNA]</scope>
    <source>
        <strain evidence="2 3">PL 12/M</strain>
    </source>
</reference>
<evidence type="ECO:0000313" key="2">
    <source>
        <dbReference type="EMBL" id="SDF44960.1"/>
    </source>
</evidence>
<keyword evidence="1" id="KW-1133">Transmembrane helix</keyword>
<dbReference type="Pfam" id="PF19119">
    <property type="entry name" value="DUF5803"/>
    <property type="match status" value="1"/>
</dbReference>
<keyword evidence="1" id="KW-0812">Transmembrane</keyword>
<dbReference type="EMBL" id="FNCA01000002">
    <property type="protein sequence ID" value="SDF44960.1"/>
    <property type="molecule type" value="Genomic_DNA"/>
</dbReference>
<proteinExistence type="predicted"/>
<protein>
    <submittedName>
        <fullName evidence="2">Uncharacterized protein</fullName>
    </submittedName>
</protein>
<dbReference type="AlphaFoldDB" id="A0A7Z7AUU0"/>
<keyword evidence="1" id="KW-0472">Membrane</keyword>
<sequence>MKKYFFLTLILLSIILFASGCVGDLVPVGENTTQDMSAYEFEVFLNNSYDNGTFIPTHTFYLSNNGSAKVVSILENQSIIKIMPLEDLSNQNSDTVSNVVVLGDISNNTNATPENIEYFASMSSPSSINYTISDDVIRGQKYVFVNFEEPVTGFVAYTMTTALGQDFIYITTPPSVVRYVLPAGYTTGNSLIGKVNPTPNEIYYDSDGRENLVWTNEVTTNGFLSMLGQFSSGNETSIEPIPKLISVKFYTKDAPRDLSIAGVVLGLVALSVYLRFKNERKKLEKIRNEFESQLYSKKKGNGKN</sequence>
<accession>A0A7Z7AUU0</accession>
<evidence type="ECO:0000256" key="1">
    <source>
        <dbReference type="SAM" id="Phobius"/>
    </source>
</evidence>
<gene>
    <name evidence="2" type="ORF">SAMN04488589_0558</name>
</gene>
<dbReference type="OrthoDB" id="147790at2157"/>
<organism evidence="2 3">
    <name type="scientific">Methanolobus vulcani</name>
    <dbReference type="NCBI Taxonomy" id="38026"/>
    <lineage>
        <taxon>Archaea</taxon>
        <taxon>Methanobacteriati</taxon>
        <taxon>Methanobacteriota</taxon>
        <taxon>Stenosarchaea group</taxon>
        <taxon>Methanomicrobia</taxon>
        <taxon>Methanosarcinales</taxon>
        <taxon>Methanosarcinaceae</taxon>
        <taxon>Methanolobus</taxon>
    </lineage>
</organism>
<keyword evidence="3" id="KW-1185">Reference proteome</keyword>
<dbReference type="PROSITE" id="PS51257">
    <property type="entry name" value="PROKAR_LIPOPROTEIN"/>
    <property type="match status" value="1"/>
</dbReference>
<dbReference type="RefSeq" id="WP_091708525.1">
    <property type="nucleotide sequence ID" value="NZ_FNCA01000002.1"/>
</dbReference>
<evidence type="ECO:0000313" key="3">
    <source>
        <dbReference type="Proteomes" id="UP000199259"/>
    </source>
</evidence>
<comment type="caution">
    <text evidence="2">The sequence shown here is derived from an EMBL/GenBank/DDBJ whole genome shotgun (WGS) entry which is preliminary data.</text>
</comment>
<feature type="transmembrane region" description="Helical" evidence="1">
    <location>
        <begin position="258"/>
        <end position="276"/>
    </location>
</feature>
<dbReference type="Proteomes" id="UP000199259">
    <property type="component" value="Unassembled WGS sequence"/>
</dbReference>
<dbReference type="InterPro" id="IPR043826">
    <property type="entry name" value="DUF5803"/>
</dbReference>